<dbReference type="InterPro" id="IPR011992">
    <property type="entry name" value="EF-hand-dom_pair"/>
</dbReference>
<dbReference type="Pfam" id="PF05042">
    <property type="entry name" value="Caleosin"/>
    <property type="match status" value="1"/>
</dbReference>
<evidence type="ECO:0000256" key="1">
    <source>
        <dbReference type="ARBA" id="ARBA00006765"/>
    </source>
</evidence>
<gene>
    <name evidence="4" type="primary">LOC105042107</name>
</gene>
<dbReference type="Proteomes" id="UP000504607">
    <property type="component" value="Chromosome 3"/>
</dbReference>
<dbReference type="GeneID" id="105042107"/>
<dbReference type="GO" id="GO:0005509">
    <property type="term" value="F:calcium ion binding"/>
    <property type="evidence" value="ECO:0007669"/>
    <property type="project" value="TreeGrafter"/>
</dbReference>
<evidence type="ECO:0000313" key="3">
    <source>
        <dbReference type="Proteomes" id="UP000504607"/>
    </source>
</evidence>
<protein>
    <submittedName>
        <fullName evidence="4">Probable peroxygenase 5</fullName>
    </submittedName>
</protein>
<reference evidence="4" key="1">
    <citation type="submission" date="2025-08" db="UniProtKB">
        <authorList>
            <consortium name="RefSeq"/>
        </authorList>
    </citation>
    <scope>IDENTIFICATION</scope>
</reference>
<dbReference type="PANTHER" id="PTHR31495">
    <property type="entry name" value="PEROXYGENASE 3-RELATED"/>
    <property type="match status" value="1"/>
</dbReference>
<name>A0A6I9QYN4_ELAGV</name>
<dbReference type="AlphaFoldDB" id="A0A6I9QYN4"/>
<organism evidence="3 4">
    <name type="scientific">Elaeis guineensis var. tenera</name>
    <name type="common">Oil palm</name>
    <dbReference type="NCBI Taxonomy" id="51953"/>
    <lineage>
        <taxon>Eukaryota</taxon>
        <taxon>Viridiplantae</taxon>
        <taxon>Streptophyta</taxon>
        <taxon>Embryophyta</taxon>
        <taxon>Tracheophyta</taxon>
        <taxon>Spermatophyta</taxon>
        <taxon>Magnoliopsida</taxon>
        <taxon>Liliopsida</taxon>
        <taxon>Arecaceae</taxon>
        <taxon>Arecoideae</taxon>
        <taxon>Cocoseae</taxon>
        <taxon>Elaeidinae</taxon>
        <taxon>Elaeis</taxon>
    </lineage>
</organism>
<evidence type="ECO:0000313" key="4">
    <source>
        <dbReference type="RefSeq" id="XP_010917509.1"/>
    </source>
</evidence>
<evidence type="ECO:0000256" key="2">
    <source>
        <dbReference type="SAM" id="SignalP"/>
    </source>
</evidence>
<dbReference type="GO" id="GO:0004497">
    <property type="term" value="F:monooxygenase activity"/>
    <property type="evidence" value="ECO:0007669"/>
    <property type="project" value="TreeGrafter"/>
</dbReference>
<dbReference type="RefSeq" id="XP_010917509.1">
    <property type="nucleotide sequence ID" value="XM_010919207.1"/>
</dbReference>
<dbReference type="OrthoDB" id="640742at2759"/>
<dbReference type="InterPro" id="IPR007736">
    <property type="entry name" value="Caleosin-related"/>
</dbReference>
<dbReference type="KEGG" id="egu:105042107"/>
<proteinExistence type="inferred from homology"/>
<comment type="similarity">
    <text evidence="1">Belongs to the caleosin family.</text>
</comment>
<dbReference type="InParanoid" id="A0A6I9QYN4"/>
<accession>A0A6I9QYN4</accession>
<feature type="chain" id="PRO_5026811224" evidence="2">
    <location>
        <begin position="24"/>
        <end position="206"/>
    </location>
</feature>
<dbReference type="PANTHER" id="PTHR31495:SF1">
    <property type="entry name" value="INACTIVE PEROXYGENASE-LIKE PROTEIN-RELATED"/>
    <property type="match status" value="1"/>
</dbReference>
<dbReference type="SUPFAM" id="SSF47473">
    <property type="entry name" value="EF-hand"/>
    <property type="match status" value="1"/>
</dbReference>
<sequence length="206" mass="22507">MAKLSGASYVLLLLLVIASVSKGQDQNNGTDMTALQKHVSFFDRDKDGVIYPIETFQGFRAIGCSIPLSTVSAPLIHAFLSPKTNNGSIPAIKLPIIVANIAKGKHGSDSGAYDTDGKFVPEKFEEIFQKHAHAHPDALTSDELKEMLKANQQPGDLPGSFASRTEWEILFSLVKDKDGLLQKETLRSVFDGSLFYKLEAENKSPK</sequence>
<keyword evidence="2" id="KW-0732">Signal</keyword>
<keyword evidence="3" id="KW-1185">Reference proteome</keyword>
<feature type="signal peptide" evidence="2">
    <location>
        <begin position="1"/>
        <end position="23"/>
    </location>
</feature>
<dbReference type="Gene3D" id="1.10.238.10">
    <property type="entry name" value="EF-hand"/>
    <property type="match status" value="1"/>
</dbReference>